<dbReference type="SUPFAM" id="SSF54768">
    <property type="entry name" value="dsRNA-binding domain-like"/>
    <property type="match status" value="1"/>
</dbReference>
<reference evidence="2" key="1">
    <citation type="journal article" date="2018" name="Proc. Natl. Acad. Sci. U.S.A.">
        <title>Linking secondary metabolites to gene clusters through genome sequencing of six diverse Aspergillus species.</title>
        <authorList>
            <person name="Kaerboelling I."/>
            <person name="Vesth T.C."/>
            <person name="Frisvad J.C."/>
            <person name="Nybo J.L."/>
            <person name="Theobald S."/>
            <person name="Kuo A."/>
            <person name="Bowyer P."/>
            <person name="Matsuda Y."/>
            <person name="Mondo S."/>
            <person name="Lyhne E.K."/>
            <person name="Kogle M.E."/>
            <person name="Clum A."/>
            <person name="Lipzen A."/>
            <person name="Salamov A."/>
            <person name="Ngan C.Y."/>
            <person name="Daum C."/>
            <person name="Chiniquy J."/>
            <person name="Barry K."/>
            <person name="LaButti K."/>
            <person name="Haridas S."/>
            <person name="Simmons B.A."/>
            <person name="Magnuson J.K."/>
            <person name="Mortensen U.H."/>
            <person name="Larsen T.O."/>
            <person name="Grigoriev I.V."/>
            <person name="Baker S.E."/>
            <person name="Andersen M.R."/>
        </authorList>
    </citation>
    <scope>NUCLEOTIDE SEQUENCE [LARGE SCALE GENOMIC DNA]</scope>
    <source>
        <strain evidence="2">IBT 16806</strain>
    </source>
</reference>
<dbReference type="PANTHER" id="PTHR42030">
    <property type="entry name" value="DRBM DOMAIN-CONTAINING PROTEIN"/>
    <property type="match status" value="1"/>
</dbReference>
<organism evidence="1 2">
    <name type="scientific">Aspergillus novofumigatus (strain IBT 16806)</name>
    <dbReference type="NCBI Taxonomy" id="1392255"/>
    <lineage>
        <taxon>Eukaryota</taxon>
        <taxon>Fungi</taxon>
        <taxon>Dikarya</taxon>
        <taxon>Ascomycota</taxon>
        <taxon>Pezizomycotina</taxon>
        <taxon>Eurotiomycetes</taxon>
        <taxon>Eurotiomycetidae</taxon>
        <taxon>Eurotiales</taxon>
        <taxon>Aspergillaceae</taxon>
        <taxon>Aspergillus</taxon>
        <taxon>Aspergillus subgen. Fumigati</taxon>
    </lineage>
</organism>
<dbReference type="CDD" id="cd00048">
    <property type="entry name" value="DSRM_SF"/>
    <property type="match status" value="1"/>
</dbReference>
<dbReference type="GeneID" id="36532352"/>
<dbReference type="AlphaFoldDB" id="A0A2I1C6N6"/>
<dbReference type="OrthoDB" id="5418749at2759"/>
<evidence type="ECO:0000313" key="2">
    <source>
        <dbReference type="Proteomes" id="UP000234474"/>
    </source>
</evidence>
<dbReference type="VEuPathDB" id="FungiDB:P174DRAFT_422299"/>
<accession>A0A2I1C6N6</accession>
<keyword evidence="2" id="KW-1185">Reference proteome</keyword>
<sequence>MASTQGNGGRKSEWIEKLESMPHLNYNFLEGIVDVPYGFIIRGTNSRLYLRTEHCKTAGLGTPVYTLFSDRRGGRTAWSSSVKVQGRAYSARYWYDGNFTINAKHDAAEVALTLLTYQQQPQAGSEALPGKVWP</sequence>
<dbReference type="PANTHER" id="PTHR42030:SF1">
    <property type="entry name" value="DRBM DOMAIN-CONTAINING PROTEIN"/>
    <property type="match status" value="1"/>
</dbReference>
<comment type="caution">
    <text evidence="1">The sequence shown here is derived from an EMBL/GenBank/DDBJ whole genome shotgun (WGS) entry which is preliminary data.</text>
</comment>
<dbReference type="RefSeq" id="XP_024681893.1">
    <property type="nucleotide sequence ID" value="XM_024825027.1"/>
</dbReference>
<dbReference type="Proteomes" id="UP000234474">
    <property type="component" value="Unassembled WGS sequence"/>
</dbReference>
<evidence type="ECO:0000313" key="1">
    <source>
        <dbReference type="EMBL" id="PKX93298.1"/>
    </source>
</evidence>
<gene>
    <name evidence="1" type="ORF">P174DRAFT_422299</name>
</gene>
<dbReference type="EMBL" id="MSZS01000005">
    <property type="protein sequence ID" value="PKX93298.1"/>
    <property type="molecule type" value="Genomic_DNA"/>
</dbReference>
<name>A0A2I1C6N6_ASPN1</name>
<dbReference type="Gene3D" id="3.30.160.20">
    <property type="match status" value="1"/>
</dbReference>
<protein>
    <submittedName>
        <fullName evidence="1">Uncharacterized protein</fullName>
    </submittedName>
</protein>
<proteinExistence type="predicted"/>